<keyword evidence="11" id="KW-0732">Signal</keyword>
<dbReference type="GO" id="GO:0004016">
    <property type="term" value="F:adenylate cyclase activity"/>
    <property type="evidence" value="ECO:0007669"/>
    <property type="project" value="TreeGrafter"/>
</dbReference>
<dbReference type="SUPFAM" id="SSF55073">
    <property type="entry name" value="Nucleotide cyclase"/>
    <property type="match status" value="1"/>
</dbReference>
<sequence length="392" mass="42918">MPLCPPFTRFALAAVLIVLPVAHSAVSNFLPPDTPWSSPIMYLAGVASTVLVMFLLLHCKENWFQRRPEFKLQIDSPPPSPGAKTKSILRSLSRPGSSGNLSTQGSDSSLNVHTNGYYPKMYLTASRPGSVNVKPMLRLATEMQSFVERMDQYTDNLESLLAEKTSELKTQKAQLDGLLSQLLPIEVARKFMEGERVAPMCFQSATVYFADIAGYMNIVNQSTAVEMVEFLNALYRMSDAVVANYDAYKVETIGDADLIASGIPVPNGKKHASELAKLSLQMSKAFDDFRIPHRPNEAPRIRIGLHTGHCCAGIVGTHIPKYVLFGDAVSTATKLEGSGLPGRVHISGATAEILTELGGFVLERRGEIQIKGKKNFETFWVNGLTGDVEEPQ</sequence>
<keyword evidence="4 10" id="KW-1133">Transmembrane helix</keyword>
<evidence type="ECO:0000256" key="8">
    <source>
        <dbReference type="SAM" id="Coils"/>
    </source>
</evidence>
<feature type="domain" description="Guanylate cyclase" evidence="12">
    <location>
        <begin position="206"/>
        <end position="336"/>
    </location>
</feature>
<evidence type="ECO:0000256" key="10">
    <source>
        <dbReference type="SAM" id="Phobius"/>
    </source>
</evidence>
<dbReference type="GO" id="GO:0001653">
    <property type="term" value="F:peptide receptor activity"/>
    <property type="evidence" value="ECO:0007669"/>
    <property type="project" value="TreeGrafter"/>
</dbReference>
<dbReference type="CDD" id="cd07302">
    <property type="entry name" value="CHD"/>
    <property type="match status" value="1"/>
</dbReference>
<comment type="subcellular location">
    <subcellularLocation>
        <location evidence="1">Membrane</location>
    </subcellularLocation>
</comment>
<feature type="chain" id="PRO_5008897573" description="Guanylate cyclase domain-containing protein" evidence="11">
    <location>
        <begin position="25"/>
        <end position="392"/>
    </location>
</feature>
<dbReference type="FunFam" id="3.30.70.1230:FF:000030">
    <property type="entry name" value="Si:ch211-215j19.12"/>
    <property type="match status" value="1"/>
</dbReference>
<feature type="signal peptide" evidence="11">
    <location>
        <begin position="1"/>
        <end position="24"/>
    </location>
</feature>
<dbReference type="InterPro" id="IPR001054">
    <property type="entry name" value="A/G_cyclase"/>
</dbReference>
<evidence type="ECO:0000259" key="12">
    <source>
        <dbReference type="PROSITE" id="PS50125"/>
    </source>
</evidence>
<evidence type="ECO:0000256" key="9">
    <source>
        <dbReference type="SAM" id="MobiDB-lite"/>
    </source>
</evidence>
<evidence type="ECO:0000256" key="2">
    <source>
        <dbReference type="ARBA" id="ARBA00022692"/>
    </source>
</evidence>
<dbReference type="InterPro" id="IPR029787">
    <property type="entry name" value="Nucleotide_cyclase"/>
</dbReference>
<dbReference type="PANTHER" id="PTHR11920">
    <property type="entry name" value="GUANYLYL CYCLASE"/>
    <property type="match status" value="1"/>
</dbReference>
<dbReference type="GO" id="GO:0035556">
    <property type="term" value="P:intracellular signal transduction"/>
    <property type="evidence" value="ECO:0007669"/>
    <property type="project" value="InterPro"/>
</dbReference>
<dbReference type="PANTHER" id="PTHR11920:SF501">
    <property type="entry name" value="GUANYLATE CYCLASE 32E"/>
    <property type="match status" value="1"/>
</dbReference>
<evidence type="ECO:0000256" key="1">
    <source>
        <dbReference type="ARBA" id="ARBA00004370"/>
    </source>
</evidence>
<dbReference type="Proteomes" id="UP000186922">
    <property type="component" value="Unassembled WGS sequence"/>
</dbReference>
<evidence type="ECO:0000256" key="7">
    <source>
        <dbReference type="ARBA" id="ARBA00023239"/>
    </source>
</evidence>
<dbReference type="SMART" id="SM00044">
    <property type="entry name" value="CYCc"/>
    <property type="match status" value="1"/>
</dbReference>
<protein>
    <recommendedName>
        <fullName evidence="12">Guanylate cyclase domain-containing protein</fullName>
    </recommendedName>
</protein>
<keyword evidence="7" id="KW-0456">Lyase</keyword>
<accession>A0A1D1UT02</accession>
<dbReference type="Gene3D" id="3.30.70.1230">
    <property type="entry name" value="Nucleotide cyclase"/>
    <property type="match status" value="1"/>
</dbReference>
<dbReference type="STRING" id="947166.A0A1D1UT02"/>
<keyword evidence="2 10" id="KW-0812">Transmembrane</keyword>
<feature type="region of interest" description="Disordered" evidence="9">
    <location>
        <begin position="74"/>
        <end position="108"/>
    </location>
</feature>
<feature type="compositionally biased region" description="Polar residues" evidence="9">
    <location>
        <begin position="88"/>
        <end position="108"/>
    </location>
</feature>
<keyword evidence="3" id="KW-0547">Nucleotide-binding</keyword>
<evidence type="ECO:0000256" key="11">
    <source>
        <dbReference type="SAM" id="SignalP"/>
    </source>
</evidence>
<evidence type="ECO:0000256" key="4">
    <source>
        <dbReference type="ARBA" id="ARBA00022989"/>
    </source>
</evidence>
<evidence type="ECO:0000256" key="3">
    <source>
        <dbReference type="ARBA" id="ARBA00022741"/>
    </source>
</evidence>
<name>A0A1D1UT02_RAMVA</name>
<dbReference type="PROSITE" id="PS50125">
    <property type="entry name" value="GUANYLATE_CYCLASE_2"/>
    <property type="match status" value="1"/>
</dbReference>
<evidence type="ECO:0000313" key="13">
    <source>
        <dbReference type="EMBL" id="GAU89493.1"/>
    </source>
</evidence>
<keyword evidence="6" id="KW-0325">Glycoprotein</keyword>
<dbReference type="AlphaFoldDB" id="A0A1D1UT02"/>
<dbReference type="GO" id="GO:0007168">
    <property type="term" value="P:receptor guanylyl cyclase signaling pathway"/>
    <property type="evidence" value="ECO:0007669"/>
    <property type="project" value="TreeGrafter"/>
</dbReference>
<evidence type="ECO:0000256" key="5">
    <source>
        <dbReference type="ARBA" id="ARBA00023136"/>
    </source>
</evidence>
<dbReference type="InterPro" id="IPR050401">
    <property type="entry name" value="Cyclic_nucleotide_synthase"/>
</dbReference>
<dbReference type="GO" id="GO:0000166">
    <property type="term" value="F:nucleotide binding"/>
    <property type="evidence" value="ECO:0007669"/>
    <property type="project" value="UniProtKB-KW"/>
</dbReference>
<dbReference type="Pfam" id="PF00211">
    <property type="entry name" value="Guanylate_cyc"/>
    <property type="match status" value="1"/>
</dbReference>
<keyword evidence="14" id="KW-1185">Reference proteome</keyword>
<dbReference type="GO" id="GO:0005886">
    <property type="term" value="C:plasma membrane"/>
    <property type="evidence" value="ECO:0007669"/>
    <property type="project" value="TreeGrafter"/>
</dbReference>
<evidence type="ECO:0000313" key="14">
    <source>
        <dbReference type="Proteomes" id="UP000186922"/>
    </source>
</evidence>
<gene>
    <name evidence="13" type="primary">RvY_02040-1</name>
    <name evidence="13" type="synonym">RvY_02040.1</name>
    <name evidence="13" type="ORF">RvY_02040</name>
</gene>
<dbReference type="GO" id="GO:0004383">
    <property type="term" value="F:guanylate cyclase activity"/>
    <property type="evidence" value="ECO:0007669"/>
    <property type="project" value="TreeGrafter"/>
</dbReference>
<proteinExistence type="predicted"/>
<comment type="caution">
    <text evidence="13">The sequence shown here is derived from an EMBL/GenBank/DDBJ whole genome shotgun (WGS) entry which is preliminary data.</text>
</comment>
<evidence type="ECO:0000256" key="6">
    <source>
        <dbReference type="ARBA" id="ARBA00023180"/>
    </source>
</evidence>
<dbReference type="OrthoDB" id="6353733at2759"/>
<feature type="coiled-coil region" evidence="8">
    <location>
        <begin position="143"/>
        <end position="181"/>
    </location>
</feature>
<keyword evidence="8" id="KW-0175">Coiled coil</keyword>
<keyword evidence="5 10" id="KW-0472">Membrane</keyword>
<dbReference type="EMBL" id="BDGG01000001">
    <property type="protein sequence ID" value="GAU89493.1"/>
    <property type="molecule type" value="Genomic_DNA"/>
</dbReference>
<organism evidence="13 14">
    <name type="scientific">Ramazzottius varieornatus</name>
    <name type="common">Water bear</name>
    <name type="synonym">Tardigrade</name>
    <dbReference type="NCBI Taxonomy" id="947166"/>
    <lineage>
        <taxon>Eukaryota</taxon>
        <taxon>Metazoa</taxon>
        <taxon>Ecdysozoa</taxon>
        <taxon>Tardigrada</taxon>
        <taxon>Eutardigrada</taxon>
        <taxon>Parachela</taxon>
        <taxon>Hypsibioidea</taxon>
        <taxon>Ramazzottiidae</taxon>
        <taxon>Ramazzottius</taxon>
    </lineage>
</organism>
<reference evidence="13 14" key="1">
    <citation type="journal article" date="2016" name="Nat. Commun.">
        <title>Extremotolerant tardigrade genome and improved radiotolerance of human cultured cells by tardigrade-unique protein.</title>
        <authorList>
            <person name="Hashimoto T."/>
            <person name="Horikawa D.D."/>
            <person name="Saito Y."/>
            <person name="Kuwahara H."/>
            <person name="Kozuka-Hata H."/>
            <person name="Shin-I T."/>
            <person name="Minakuchi Y."/>
            <person name="Ohishi K."/>
            <person name="Motoyama A."/>
            <person name="Aizu T."/>
            <person name="Enomoto A."/>
            <person name="Kondo K."/>
            <person name="Tanaka S."/>
            <person name="Hara Y."/>
            <person name="Koshikawa S."/>
            <person name="Sagara H."/>
            <person name="Miura T."/>
            <person name="Yokobori S."/>
            <person name="Miyagawa K."/>
            <person name="Suzuki Y."/>
            <person name="Kubo T."/>
            <person name="Oyama M."/>
            <person name="Kohara Y."/>
            <person name="Fujiyama A."/>
            <person name="Arakawa K."/>
            <person name="Katayama T."/>
            <person name="Toyoda A."/>
            <person name="Kunieda T."/>
        </authorList>
    </citation>
    <scope>NUCLEOTIDE SEQUENCE [LARGE SCALE GENOMIC DNA]</scope>
    <source>
        <strain evidence="13 14">YOKOZUNA-1</strain>
    </source>
</reference>
<feature type="transmembrane region" description="Helical" evidence="10">
    <location>
        <begin position="40"/>
        <end position="57"/>
    </location>
</feature>